<evidence type="ECO:0000313" key="1">
    <source>
        <dbReference type="EMBL" id="MFC5627656.1"/>
    </source>
</evidence>
<name>A0ABW0U488_9BACI</name>
<sequence>MKVDASSYTTAHLTKEQLEQIRALEKELQRDGEEKIVLIAYEETK</sequence>
<proteinExistence type="predicted"/>
<protein>
    <submittedName>
        <fullName evidence="1">Uncharacterized protein</fullName>
    </submittedName>
</protein>
<gene>
    <name evidence="1" type="ORF">ACFPTR_01920</name>
</gene>
<dbReference type="Proteomes" id="UP001596143">
    <property type="component" value="Unassembled WGS sequence"/>
</dbReference>
<organism evidence="1 2">
    <name type="scientific">Aliibacillus thermotolerans</name>
    <dbReference type="NCBI Taxonomy" id="1834418"/>
    <lineage>
        <taxon>Bacteria</taxon>
        <taxon>Bacillati</taxon>
        <taxon>Bacillota</taxon>
        <taxon>Bacilli</taxon>
        <taxon>Bacillales</taxon>
        <taxon>Bacillaceae</taxon>
        <taxon>Aliibacillus</taxon>
    </lineage>
</organism>
<accession>A0ABW0U488</accession>
<reference evidence="2" key="1">
    <citation type="journal article" date="2019" name="Int. J. Syst. Evol. Microbiol.">
        <title>The Global Catalogue of Microorganisms (GCM) 10K type strain sequencing project: providing services to taxonomists for standard genome sequencing and annotation.</title>
        <authorList>
            <consortium name="The Broad Institute Genomics Platform"/>
            <consortium name="The Broad Institute Genome Sequencing Center for Infectious Disease"/>
            <person name="Wu L."/>
            <person name="Ma J."/>
        </authorList>
    </citation>
    <scope>NUCLEOTIDE SEQUENCE [LARGE SCALE GENOMIC DNA]</scope>
    <source>
        <strain evidence="2">CGMCC 1.15790</strain>
    </source>
</reference>
<evidence type="ECO:0000313" key="2">
    <source>
        <dbReference type="Proteomes" id="UP001596143"/>
    </source>
</evidence>
<keyword evidence="2" id="KW-1185">Reference proteome</keyword>
<comment type="caution">
    <text evidence="1">The sequence shown here is derived from an EMBL/GenBank/DDBJ whole genome shotgun (WGS) entry which is preliminary data.</text>
</comment>
<dbReference type="EMBL" id="JBHSPF010000010">
    <property type="protein sequence ID" value="MFC5627656.1"/>
    <property type="molecule type" value="Genomic_DNA"/>
</dbReference>
<dbReference type="RefSeq" id="WP_270897420.1">
    <property type="nucleotide sequence ID" value="NZ_JBHSPF010000010.1"/>
</dbReference>